<name>A0ABQ9XFH7_9EUKA</name>
<reference evidence="1 2" key="1">
    <citation type="journal article" date="2022" name="bioRxiv">
        <title>Genomics of Preaxostyla Flagellates Illuminates Evolutionary Transitions and the Path Towards Mitochondrial Loss.</title>
        <authorList>
            <person name="Novak L.V.F."/>
            <person name="Treitli S.C."/>
            <person name="Pyrih J."/>
            <person name="Halakuc P."/>
            <person name="Pipaliya S.V."/>
            <person name="Vacek V."/>
            <person name="Brzon O."/>
            <person name="Soukal P."/>
            <person name="Eme L."/>
            <person name="Dacks J.B."/>
            <person name="Karnkowska A."/>
            <person name="Elias M."/>
            <person name="Hampl V."/>
        </authorList>
    </citation>
    <scope>NUCLEOTIDE SEQUENCE [LARGE SCALE GENOMIC DNA]</scope>
    <source>
        <strain evidence="1">NAU3</strain>
        <tissue evidence="1">Gut</tissue>
    </source>
</reference>
<evidence type="ECO:0000313" key="1">
    <source>
        <dbReference type="EMBL" id="KAK2949980.1"/>
    </source>
</evidence>
<sequence length="86" mass="9794">MVSALQGSQISFLGNKGKSDEVAHDFYVDGITWADMDPNITQIYSKSDFPHLVDSYNTPSHLQNNTVFQIEDDDTFQVEKDEHRVD</sequence>
<comment type="caution">
    <text evidence="1">The sequence shown here is derived from an EMBL/GenBank/DDBJ whole genome shotgun (WGS) entry which is preliminary data.</text>
</comment>
<proteinExistence type="predicted"/>
<keyword evidence="2" id="KW-1185">Reference proteome</keyword>
<accession>A0ABQ9XFH7</accession>
<dbReference type="Proteomes" id="UP001281761">
    <property type="component" value="Unassembled WGS sequence"/>
</dbReference>
<protein>
    <submittedName>
        <fullName evidence="1">Uncharacterized protein</fullName>
    </submittedName>
</protein>
<organism evidence="1 2">
    <name type="scientific">Blattamonas nauphoetae</name>
    <dbReference type="NCBI Taxonomy" id="2049346"/>
    <lineage>
        <taxon>Eukaryota</taxon>
        <taxon>Metamonada</taxon>
        <taxon>Preaxostyla</taxon>
        <taxon>Oxymonadida</taxon>
        <taxon>Blattamonas</taxon>
    </lineage>
</organism>
<gene>
    <name evidence="1" type="ORF">BLNAU_15123</name>
</gene>
<evidence type="ECO:0000313" key="2">
    <source>
        <dbReference type="Proteomes" id="UP001281761"/>
    </source>
</evidence>
<dbReference type="EMBL" id="JARBJD010000145">
    <property type="protein sequence ID" value="KAK2949980.1"/>
    <property type="molecule type" value="Genomic_DNA"/>
</dbReference>